<feature type="compositionally biased region" description="Polar residues" evidence="1">
    <location>
        <begin position="42"/>
        <end position="56"/>
    </location>
</feature>
<gene>
    <name evidence="2" type="ORF">LY79DRAFT_225654</name>
</gene>
<comment type="caution">
    <text evidence="2">The sequence shown here is derived from an EMBL/GenBank/DDBJ whole genome shotgun (WGS) entry which is preliminary data.</text>
</comment>
<dbReference type="EMBL" id="JAHLJV010000033">
    <property type="protein sequence ID" value="KAK1590240.1"/>
    <property type="molecule type" value="Genomic_DNA"/>
</dbReference>
<evidence type="ECO:0000313" key="3">
    <source>
        <dbReference type="Proteomes" id="UP001230504"/>
    </source>
</evidence>
<dbReference type="GeneID" id="85435879"/>
<feature type="region of interest" description="Disordered" evidence="1">
    <location>
        <begin position="42"/>
        <end position="63"/>
    </location>
</feature>
<protein>
    <submittedName>
        <fullName evidence="2">Uncharacterized protein</fullName>
    </submittedName>
</protein>
<accession>A0AAD8PY47</accession>
<dbReference type="Proteomes" id="UP001230504">
    <property type="component" value="Unassembled WGS sequence"/>
</dbReference>
<reference evidence="2" key="1">
    <citation type="submission" date="2021-06" db="EMBL/GenBank/DDBJ databases">
        <title>Comparative genomics, transcriptomics and evolutionary studies reveal genomic signatures of adaptation to plant cell wall in hemibiotrophic fungi.</title>
        <authorList>
            <consortium name="DOE Joint Genome Institute"/>
            <person name="Baroncelli R."/>
            <person name="Diaz J.F."/>
            <person name="Benocci T."/>
            <person name="Peng M."/>
            <person name="Battaglia E."/>
            <person name="Haridas S."/>
            <person name="Andreopoulos W."/>
            <person name="Labutti K."/>
            <person name="Pangilinan J."/>
            <person name="Floch G.L."/>
            <person name="Makela M.R."/>
            <person name="Henrissat B."/>
            <person name="Grigoriev I.V."/>
            <person name="Crouch J.A."/>
            <person name="De Vries R.P."/>
            <person name="Sukno S.A."/>
            <person name="Thon M.R."/>
        </authorList>
    </citation>
    <scope>NUCLEOTIDE SEQUENCE</scope>
    <source>
        <strain evidence="2">CBS 125086</strain>
    </source>
</reference>
<keyword evidence="3" id="KW-1185">Reference proteome</keyword>
<dbReference type="RefSeq" id="XP_060413738.1">
    <property type="nucleotide sequence ID" value="XM_060551639.1"/>
</dbReference>
<sequence length="85" mass="9806">MRTHGLAQLTHTRPSPSGIPLLLSREQDFSANWQTTQHACPGTKNMSITHQESNPEASFPPQRHRLHRVTRYKVPRCFRATYLNL</sequence>
<evidence type="ECO:0000313" key="2">
    <source>
        <dbReference type="EMBL" id="KAK1590240.1"/>
    </source>
</evidence>
<evidence type="ECO:0000256" key="1">
    <source>
        <dbReference type="SAM" id="MobiDB-lite"/>
    </source>
</evidence>
<proteinExistence type="predicted"/>
<name>A0AAD8PY47_9PEZI</name>
<organism evidence="2 3">
    <name type="scientific">Colletotrichum navitas</name>
    <dbReference type="NCBI Taxonomy" id="681940"/>
    <lineage>
        <taxon>Eukaryota</taxon>
        <taxon>Fungi</taxon>
        <taxon>Dikarya</taxon>
        <taxon>Ascomycota</taxon>
        <taxon>Pezizomycotina</taxon>
        <taxon>Sordariomycetes</taxon>
        <taxon>Hypocreomycetidae</taxon>
        <taxon>Glomerellales</taxon>
        <taxon>Glomerellaceae</taxon>
        <taxon>Colletotrichum</taxon>
        <taxon>Colletotrichum graminicola species complex</taxon>
    </lineage>
</organism>
<dbReference type="AlphaFoldDB" id="A0AAD8PY47"/>